<keyword evidence="3" id="KW-1185">Reference proteome</keyword>
<organism evidence="4">
    <name type="scientific">Onchocerca flexuosa</name>
    <dbReference type="NCBI Taxonomy" id="387005"/>
    <lineage>
        <taxon>Eukaryota</taxon>
        <taxon>Metazoa</taxon>
        <taxon>Ecdysozoa</taxon>
        <taxon>Nematoda</taxon>
        <taxon>Chromadorea</taxon>
        <taxon>Rhabditida</taxon>
        <taxon>Spirurina</taxon>
        <taxon>Spiruromorpha</taxon>
        <taxon>Filarioidea</taxon>
        <taxon>Onchocercidae</taxon>
        <taxon>Onchocerca</taxon>
    </lineage>
</organism>
<gene>
    <name evidence="2" type="ORF">OFLC_LOCUS3050</name>
</gene>
<dbReference type="EMBL" id="UZAJ01001919">
    <property type="protein sequence ID" value="VDO35085.1"/>
    <property type="molecule type" value="Genomic_DNA"/>
</dbReference>
<dbReference type="Proteomes" id="UP000267606">
    <property type="component" value="Unassembled WGS sequence"/>
</dbReference>
<evidence type="ECO:0000256" key="1">
    <source>
        <dbReference type="SAM" id="Phobius"/>
    </source>
</evidence>
<evidence type="ECO:0000313" key="2">
    <source>
        <dbReference type="EMBL" id="VDO35085.1"/>
    </source>
</evidence>
<protein>
    <submittedName>
        <fullName evidence="4">SSD domain-containing protein</fullName>
    </submittedName>
</protein>
<sequence>MKKVMLMNSNKEKWHFTVLPDGARSFLSNEDLLLMDEKEENLYYQLVLYCKSSLFCLPLFYGTAAVAAIDYFLQFDMTFTVAVECLFLPSRALSVLQLLLPLTFSMKLIIPSPKMNGNSITYCCHTLNYS</sequence>
<feature type="transmembrane region" description="Helical" evidence="1">
    <location>
        <begin position="54"/>
        <end position="73"/>
    </location>
</feature>
<evidence type="ECO:0000313" key="4">
    <source>
        <dbReference type="WBParaSite" id="OFLC_0000304901-mRNA-1"/>
    </source>
</evidence>
<proteinExistence type="predicted"/>
<keyword evidence="1" id="KW-1133">Transmembrane helix</keyword>
<keyword evidence="1" id="KW-0472">Membrane</keyword>
<name>A0A183H6D9_9BILA</name>
<dbReference type="WBParaSite" id="OFLC_0000304901-mRNA-1">
    <property type="protein sequence ID" value="OFLC_0000304901-mRNA-1"/>
    <property type="gene ID" value="OFLC_0000304901"/>
</dbReference>
<accession>A0A183H6D9</accession>
<keyword evidence="1" id="KW-0812">Transmembrane</keyword>
<reference evidence="2 3" key="2">
    <citation type="submission" date="2018-11" db="EMBL/GenBank/DDBJ databases">
        <authorList>
            <consortium name="Pathogen Informatics"/>
        </authorList>
    </citation>
    <scope>NUCLEOTIDE SEQUENCE [LARGE SCALE GENOMIC DNA]</scope>
</reference>
<reference evidence="4" key="1">
    <citation type="submission" date="2016-06" db="UniProtKB">
        <authorList>
            <consortium name="WormBaseParasite"/>
        </authorList>
    </citation>
    <scope>IDENTIFICATION</scope>
</reference>
<dbReference type="AlphaFoldDB" id="A0A183H6D9"/>
<evidence type="ECO:0000313" key="3">
    <source>
        <dbReference type="Proteomes" id="UP000267606"/>
    </source>
</evidence>